<proteinExistence type="predicted"/>
<accession>X0VUN1</accession>
<comment type="caution">
    <text evidence="2">The sequence shown here is derived from an EMBL/GenBank/DDBJ whole genome shotgun (WGS) entry which is preliminary data.</text>
</comment>
<protein>
    <recommendedName>
        <fullName evidence="1">Insertion element IS402-like domain-containing protein</fullName>
    </recommendedName>
</protein>
<evidence type="ECO:0000259" key="1">
    <source>
        <dbReference type="Pfam" id="PF13340"/>
    </source>
</evidence>
<dbReference type="InterPro" id="IPR025161">
    <property type="entry name" value="IS402-like_dom"/>
</dbReference>
<evidence type="ECO:0000313" key="2">
    <source>
        <dbReference type="EMBL" id="GAG04261.1"/>
    </source>
</evidence>
<dbReference type="AlphaFoldDB" id="X0VUN1"/>
<gene>
    <name evidence="2" type="ORF">S01H1_44042</name>
</gene>
<reference evidence="2" key="1">
    <citation type="journal article" date="2014" name="Front. Microbiol.">
        <title>High frequency of phylogenetically diverse reductive dehalogenase-homologous genes in deep subseafloor sedimentary metagenomes.</title>
        <authorList>
            <person name="Kawai M."/>
            <person name="Futagami T."/>
            <person name="Toyoda A."/>
            <person name="Takaki Y."/>
            <person name="Nishi S."/>
            <person name="Hori S."/>
            <person name="Arai W."/>
            <person name="Tsubouchi T."/>
            <person name="Morono Y."/>
            <person name="Uchiyama I."/>
            <person name="Ito T."/>
            <person name="Fujiyama A."/>
            <person name="Inagaki F."/>
            <person name="Takami H."/>
        </authorList>
    </citation>
    <scope>NUCLEOTIDE SEQUENCE</scope>
    <source>
        <strain evidence="2">Expedition CK06-06</strain>
    </source>
</reference>
<feature type="domain" description="Insertion element IS402-like" evidence="1">
    <location>
        <begin position="5"/>
        <end position="82"/>
    </location>
</feature>
<name>X0VUN1_9ZZZZ</name>
<sequence length="131" mass="14726">AKPLLTDELWKRIERHIPPEPPKPKGGRPRLSNRACLTGILFVLKTGTPWEYLPREMGCGSGMTCWRRLRDWQIAGVWQKVWQVLLNELGMADAIDWSVSAMDSCSVRALFGGRKQAQIPRIGAKTALSVT</sequence>
<dbReference type="PANTHER" id="PTHR46637:SF1">
    <property type="entry name" value="BLL5188 PROTEIN"/>
    <property type="match status" value="1"/>
</dbReference>
<feature type="non-terminal residue" evidence="2">
    <location>
        <position position="1"/>
    </location>
</feature>
<dbReference type="Pfam" id="PF13340">
    <property type="entry name" value="DUF4096"/>
    <property type="match status" value="1"/>
</dbReference>
<dbReference type="PANTHER" id="PTHR46637">
    <property type="entry name" value="TIS1421-TRANSPOSASE PROTEIN A"/>
    <property type="match status" value="1"/>
</dbReference>
<organism evidence="2">
    <name type="scientific">marine sediment metagenome</name>
    <dbReference type="NCBI Taxonomy" id="412755"/>
    <lineage>
        <taxon>unclassified sequences</taxon>
        <taxon>metagenomes</taxon>
        <taxon>ecological metagenomes</taxon>
    </lineage>
</organism>
<dbReference type="EMBL" id="BARS01028077">
    <property type="protein sequence ID" value="GAG04261.1"/>
    <property type="molecule type" value="Genomic_DNA"/>
</dbReference>
<dbReference type="InterPro" id="IPR052909">
    <property type="entry name" value="Transposase_6_like"/>
</dbReference>